<sequence>RNSNNYPVHHQHIITFKLTEAILNKPSIPF</sequence>
<dbReference type="EMBL" id="UINC01042274">
    <property type="protein sequence ID" value="SVB44675.1"/>
    <property type="molecule type" value="Genomic_DNA"/>
</dbReference>
<accession>A0A382E2H7</accession>
<protein>
    <submittedName>
        <fullName evidence="1">Uncharacterized protein</fullName>
    </submittedName>
</protein>
<dbReference type="AlphaFoldDB" id="A0A382E2H7"/>
<gene>
    <name evidence="1" type="ORF">METZ01_LOCUS197529</name>
</gene>
<organism evidence="1">
    <name type="scientific">marine metagenome</name>
    <dbReference type="NCBI Taxonomy" id="408172"/>
    <lineage>
        <taxon>unclassified sequences</taxon>
        <taxon>metagenomes</taxon>
        <taxon>ecological metagenomes</taxon>
    </lineage>
</organism>
<reference evidence="1" key="1">
    <citation type="submission" date="2018-05" db="EMBL/GenBank/DDBJ databases">
        <authorList>
            <person name="Lanie J.A."/>
            <person name="Ng W.-L."/>
            <person name="Kazmierczak K.M."/>
            <person name="Andrzejewski T.M."/>
            <person name="Davidsen T.M."/>
            <person name="Wayne K.J."/>
            <person name="Tettelin H."/>
            <person name="Glass J.I."/>
            <person name="Rusch D."/>
            <person name="Podicherti R."/>
            <person name="Tsui H.-C.T."/>
            <person name="Winkler M.E."/>
        </authorList>
    </citation>
    <scope>NUCLEOTIDE SEQUENCE</scope>
</reference>
<name>A0A382E2H7_9ZZZZ</name>
<evidence type="ECO:0000313" key="1">
    <source>
        <dbReference type="EMBL" id="SVB44675.1"/>
    </source>
</evidence>
<proteinExistence type="predicted"/>
<feature type="non-terminal residue" evidence="1">
    <location>
        <position position="1"/>
    </location>
</feature>